<protein>
    <submittedName>
        <fullName evidence="1">Uncharacterized protein</fullName>
    </submittedName>
</protein>
<evidence type="ECO:0000313" key="1">
    <source>
        <dbReference type="EMBL" id="MED6265530.1"/>
    </source>
</evidence>
<evidence type="ECO:0000313" key="2">
    <source>
        <dbReference type="Proteomes" id="UP001352852"/>
    </source>
</evidence>
<name>A0ABU7CUI5_9TELE</name>
<accession>A0ABU7CUI5</accession>
<organism evidence="1 2">
    <name type="scientific">Characodon lateralis</name>
    <dbReference type="NCBI Taxonomy" id="208331"/>
    <lineage>
        <taxon>Eukaryota</taxon>
        <taxon>Metazoa</taxon>
        <taxon>Chordata</taxon>
        <taxon>Craniata</taxon>
        <taxon>Vertebrata</taxon>
        <taxon>Euteleostomi</taxon>
        <taxon>Actinopterygii</taxon>
        <taxon>Neopterygii</taxon>
        <taxon>Teleostei</taxon>
        <taxon>Neoteleostei</taxon>
        <taxon>Acanthomorphata</taxon>
        <taxon>Ovalentaria</taxon>
        <taxon>Atherinomorphae</taxon>
        <taxon>Cyprinodontiformes</taxon>
        <taxon>Goodeidae</taxon>
        <taxon>Characodon</taxon>
    </lineage>
</organism>
<comment type="caution">
    <text evidence="1">The sequence shown here is derived from an EMBL/GenBank/DDBJ whole genome shotgun (WGS) entry which is preliminary data.</text>
</comment>
<proteinExistence type="predicted"/>
<sequence length="79" mass="8958">MQPSLFDDHHIVHIGGQDGRSRFPTGRDTTLFPSLSPVQEPADGILGLRAAFSMLVNKAEWKRCNREDPRALWLSQKRT</sequence>
<dbReference type="Proteomes" id="UP001352852">
    <property type="component" value="Unassembled WGS sequence"/>
</dbReference>
<gene>
    <name evidence="1" type="ORF">CHARACLAT_026460</name>
</gene>
<reference evidence="1 2" key="1">
    <citation type="submission" date="2021-06" db="EMBL/GenBank/DDBJ databases">
        <authorList>
            <person name="Palmer J.M."/>
        </authorList>
    </citation>
    <scope>NUCLEOTIDE SEQUENCE [LARGE SCALE GENOMIC DNA]</scope>
    <source>
        <strain evidence="1 2">CL_MEX2019</strain>
        <tissue evidence="1">Muscle</tissue>
    </source>
</reference>
<keyword evidence="2" id="KW-1185">Reference proteome</keyword>
<dbReference type="EMBL" id="JAHUTJ010003195">
    <property type="protein sequence ID" value="MED6265530.1"/>
    <property type="molecule type" value="Genomic_DNA"/>
</dbReference>